<protein>
    <recommendedName>
        <fullName evidence="1">AbiJ N-terminal domain-containing protein</fullName>
    </recommendedName>
</protein>
<dbReference type="RefSeq" id="WP_307280494.1">
    <property type="nucleotide sequence ID" value="NZ_JAUSZT010000003.1"/>
</dbReference>
<evidence type="ECO:0000259" key="1">
    <source>
        <dbReference type="Pfam" id="PF18865"/>
    </source>
</evidence>
<proteinExistence type="predicted"/>
<name>A0ABU0S8E3_9HYPH</name>
<keyword evidence="3" id="KW-1185">Reference proteome</keyword>
<dbReference type="Proteomes" id="UP001237780">
    <property type="component" value="Unassembled WGS sequence"/>
</dbReference>
<accession>A0ABU0S8E3</accession>
<reference evidence="2 3" key="1">
    <citation type="submission" date="2023-07" db="EMBL/GenBank/DDBJ databases">
        <title>Comparative genomics of wheat-associated soil bacteria to identify genetic determinants of phenazine resistance.</title>
        <authorList>
            <person name="Mouncey N."/>
        </authorList>
    </citation>
    <scope>NUCLEOTIDE SEQUENCE [LARGE SCALE GENOMIC DNA]</scope>
    <source>
        <strain evidence="2 3">W4I11</strain>
    </source>
</reference>
<evidence type="ECO:0000313" key="3">
    <source>
        <dbReference type="Proteomes" id="UP001237780"/>
    </source>
</evidence>
<sequence>MYVDASTRKKVLALKDVAVKNFTQENWLELGTLTGCYDIVRSHSRLLRSLSFGDDDYAGCALEVLMRIVEQESANFLDIERYIFNKFGGGGETISSAMIAGPKVYFQPAVFNIPSELPDPFLVSAMMPFSGSFSGTYNAIKEACKQSQMKCERADNIWKESAVIQDIFGLIYRSFIVICDFTGKNPNVFYEAGIAHTLGKHVIPITQSAEDIPFDLRHHRYLQYLNNGEGLEELTLGLSARLKFLHIHRDEATSHAAGRGDFD</sequence>
<dbReference type="EMBL" id="JAUSZT010000003">
    <property type="protein sequence ID" value="MDQ0997019.1"/>
    <property type="molecule type" value="Genomic_DNA"/>
</dbReference>
<gene>
    <name evidence="2" type="ORF">QFZ34_002201</name>
</gene>
<dbReference type="InterPro" id="IPR040508">
    <property type="entry name" value="AbiJ_NTD5"/>
</dbReference>
<dbReference type="Pfam" id="PF18865">
    <property type="entry name" value="AbiJ_NTD5"/>
    <property type="match status" value="1"/>
</dbReference>
<organism evidence="2 3">
    <name type="scientific">Phyllobacterium ifriqiyense</name>
    <dbReference type="NCBI Taxonomy" id="314238"/>
    <lineage>
        <taxon>Bacteria</taxon>
        <taxon>Pseudomonadati</taxon>
        <taxon>Pseudomonadota</taxon>
        <taxon>Alphaproteobacteria</taxon>
        <taxon>Hyphomicrobiales</taxon>
        <taxon>Phyllobacteriaceae</taxon>
        <taxon>Phyllobacterium</taxon>
    </lineage>
</organism>
<evidence type="ECO:0000313" key="2">
    <source>
        <dbReference type="EMBL" id="MDQ0997019.1"/>
    </source>
</evidence>
<feature type="domain" description="AbiJ N-terminal" evidence="1">
    <location>
        <begin position="4"/>
        <end position="90"/>
    </location>
</feature>
<comment type="caution">
    <text evidence="2">The sequence shown here is derived from an EMBL/GenBank/DDBJ whole genome shotgun (WGS) entry which is preliminary data.</text>
</comment>